<gene>
    <name evidence="5" type="ORF">METZ01_LOCUS208328</name>
</gene>
<dbReference type="SUPFAM" id="SSF56176">
    <property type="entry name" value="FAD-binding/transporter-associated domain-like"/>
    <property type="match status" value="1"/>
</dbReference>
<dbReference type="Gene3D" id="3.30.390.50">
    <property type="entry name" value="CO dehydrogenase flavoprotein, C-terminal domain"/>
    <property type="match status" value="1"/>
</dbReference>
<dbReference type="PROSITE" id="PS51387">
    <property type="entry name" value="FAD_PCMH"/>
    <property type="match status" value="1"/>
</dbReference>
<dbReference type="Gene3D" id="3.30.465.10">
    <property type="match status" value="1"/>
</dbReference>
<evidence type="ECO:0000256" key="1">
    <source>
        <dbReference type="ARBA" id="ARBA00022630"/>
    </source>
</evidence>
<accession>A0A382EZD5</accession>
<dbReference type="InterPro" id="IPR005107">
    <property type="entry name" value="CO_DH_flav_C"/>
</dbReference>
<evidence type="ECO:0000313" key="5">
    <source>
        <dbReference type="EMBL" id="SVB55474.1"/>
    </source>
</evidence>
<feature type="domain" description="FAD-binding PCMH-type" evidence="4">
    <location>
        <begin position="1"/>
        <end position="177"/>
    </location>
</feature>
<dbReference type="SUPFAM" id="SSF55447">
    <property type="entry name" value="CO dehydrogenase flavoprotein C-terminal domain-like"/>
    <property type="match status" value="1"/>
</dbReference>
<dbReference type="InterPro" id="IPR002346">
    <property type="entry name" value="Mopterin_DH_FAD-bd"/>
</dbReference>
<dbReference type="InterPro" id="IPR016166">
    <property type="entry name" value="FAD-bd_PCMH"/>
</dbReference>
<sequence>MKAAPFDYVAVSSVDDVLDQLACGGDDAMILAGGQTLVPMLVMRLARPSILIDINSVNEFSGVDEADGVVRIKTCTRQSAALLSAAVLKKLPLLAKAMRFIGHHQTRNRGTFGGSVAHGDPAAEIPLISVALDATITLRSKETSRTELAGNFYEGPMITKRGVNECLIDVTFPIWNGGGRLGTSFQEVSQRQGDFAVVSAAAQILLDDAGVCRRIALALGGVGGVPIRLKDAELIFTSNTISAELIGDALQDMEVALDPANDTIASADYRLRVARVMIERVIREAVSDAGGTIN</sequence>
<evidence type="ECO:0000259" key="4">
    <source>
        <dbReference type="PROSITE" id="PS51387"/>
    </source>
</evidence>
<protein>
    <recommendedName>
        <fullName evidence="4">FAD-binding PCMH-type domain-containing protein</fullName>
    </recommendedName>
</protein>
<dbReference type="InterPro" id="IPR036683">
    <property type="entry name" value="CO_DH_flav_C_dom_sf"/>
</dbReference>
<dbReference type="InterPro" id="IPR016167">
    <property type="entry name" value="FAD-bd_PCMH_sub1"/>
</dbReference>
<dbReference type="SMART" id="SM01092">
    <property type="entry name" value="CO_deh_flav_C"/>
    <property type="match status" value="1"/>
</dbReference>
<keyword evidence="1" id="KW-0285">Flavoprotein</keyword>
<keyword evidence="2" id="KW-0274">FAD</keyword>
<dbReference type="AlphaFoldDB" id="A0A382EZD5"/>
<reference evidence="5" key="1">
    <citation type="submission" date="2018-05" db="EMBL/GenBank/DDBJ databases">
        <authorList>
            <person name="Lanie J.A."/>
            <person name="Ng W.-L."/>
            <person name="Kazmierczak K.M."/>
            <person name="Andrzejewski T.M."/>
            <person name="Davidsen T.M."/>
            <person name="Wayne K.J."/>
            <person name="Tettelin H."/>
            <person name="Glass J.I."/>
            <person name="Rusch D."/>
            <person name="Podicherti R."/>
            <person name="Tsui H.-C.T."/>
            <person name="Winkler M.E."/>
        </authorList>
    </citation>
    <scope>NUCLEOTIDE SEQUENCE</scope>
</reference>
<dbReference type="InterPro" id="IPR051312">
    <property type="entry name" value="Diverse_Substr_Oxidored"/>
</dbReference>
<dbReference type="GO" id="GO:0071949">
    <property type="term" value="F:FAD binding"/>
    <property type="evidence" value="ECO:0007669"/>
    <property type="project" value="InterPro"/>
</dbReference>
<proteinExistence type="predicted"/>
<dbReference type="Gene3D" id="3.30.43.10">
    <property type="entry name" value="Uridine Diphospho-n-acetylenolpyruvylglucosamine Reductase, domain 2"/>
    <property type="match status" value="1"/>
</dbReference>
<organism evidence="5">
    <name type="scientific">marine metagenome</name>
    <dbReference type="NCBI Taxonomy" id="408172"/>
    <lineage>
        <taxon>unclassified sequences</taxon>
        <taxon>metagenomes</taxon>
        <taxon>ecological metagenomes</taxon>
    </lineage>
</organism>
<keyword evidence="3" id="KW-0560">Oxidoreductase</keyword>
<dbReference type="PANTHER" id="PTHR42659">
    <property type="entry name" value="XANTHINE DEHYDROGENASE SUBUNIT C-RELATED"/>
    <property type="match status" value="1"/>
</dbReference>
<name>A0A382EZD5_9ZZZZ</name>
<evidence type="ECO:0000256" key="3">
    <source>
        <dbReference type="ARBA" id="ARBA00023002"/>
    </source>
</evidence>
<dbReference type="EMBL" id="UINC01046892">
    <property type="protein sequence ID" value="SVB55474.1"/>
    <property type="molecule type" value="Genomic_DNA"/>
</dbReference>
<evidence type="ECO:0000256" key="2">
    <source>
        <dbReference type="ARBA" id="ARBA00022827"/>
    </source>
</evidence>
<dbReference type="Pfam" id="PF00941">
    <property type="entry name" value="FAD_binding_5"/>
    <property type="match status" value="1"/>
</dbReference>
<dbReference type="InterPro" id="IPR036318">
    <property type="entry name" value="FAD-bd_PCMH-like_sf"/>
</dbReference>
<dbReference type="InterPro" id="IPR016169">
    <property type="entry name" value="FAD-bd_PCMH_sub2"/>
</dbReference>
<dbReference type="Pfam" id="PF03450">
    <property type="entry name" value="CO_deh_flav_C"/>
    <property type="match status" value="1"/>
</dbReference>
<dbReference type="PANTHER" id="PTHR42659:SF2">
    <property type="entry name" value="XANTHINE DEHYDROGENASE SUBUNIT C-RELATED"/>
    <property type="match status" value="1"/>
</dbReference>
<dbReference type="GO" id="GO:0016491">
    <property type="term" value="F:oxidoreductase activity"/>
    <property type="evidence" value="ECO:0007669"/>
    <property type="project" value="UniProtKB-KW"/>
</dbReference>